<feature type="compositionally biased region" description="Basic and acidic residues" evidence="2">
    <location>
        <begin position="32"/>
        <end position="51"/>
    </location>
</feature>
<feature type="region of interest" description="Disordered" evidence="2">
    <location>
        <begin position="1"/>
        <end position="51"/>
    </location>
</feature>
<name>A0A6S6WCT2_9PLEO</name>
<dbReference type="GO" id="GO:0003700">
    <property type="term" value="F:DNA-binding transcription factor activity"/>
    <property type="evidence" value="ECO:0007669"/>
    <property type="project" value="InterPro"/>
</dbReference>
<accession>A0A6S6WCT2</accession>
<protein>
    <submittedName>
        <fullName evidence="3">DUF3425 multi-domain protein</fullName>
    </submittedName>
</protein>
<proteinExistence type="predicted"/>
<feature type="coiled-coil region" evidence="1">
    <location>
        <begin position="51"/>
        <end position="104"/>
    </location>
</feature>
<feature type="compositionally biased region" description="Polar residues" evidence="2">
    <location>
        <begin position="112"/>
        <end position="140"/>
    </location>
</feature>
<evidence type="ECO:0000256" key="1">
    <source>
        <dbReference type="SAM" id="Coils"/>
    </source>
</evidence>
<dbReference type="AlphaFoldDB" id="A0A6S6WCT2"/>
<dbReference type="Proteomes" id="UP000472372">
    <property type="component" value="Chromosome 9"/>
</dbReference>
<dbReference type="SUPFAM" id="SSF57959">
    <property type="entry name" value="Leucine zipper domain"/>
    <property type="match status" value="1"/>
</dbReference>
<evidence type="ECO:0000256" key="2">
    <source>
        <dbReference type="SAM" id="MobiDB-lite"/>
    </source>
</evidence>
<feature type="region of interest" description="Disordered" evidence="2">
    <location>
        <begin position="104"/>
        <end position="162"/>
    </location>
</feature>
<evidence type="ECO:0000313" key="4">
    <source>
        <dbReference type="Proteomes" id="UP000472372"/>
    </source>
</evidence>
<dbReference type="Gene3D" id="1.20.5.170">
    <property type="match status" value="1"/>
</dbReference>
<dbReference type="Pfam" id="PF11905">
    <property type="entry name" value="DUF3425"/>
    <property type="match status" value="1"/>
</dbReference>
<dbReference type="PANTHER" id="PTHR37012:SF7">
    <property type="entry name" value="B-ZIP TRANSCRIPTION FACTOR (EUROFUNG)-RELATED"/>
    <property type="match status" value="1"/>
</dbReference>
<dbReference type="InterPro" id="IPR046347">
    <property type="entry name" value="bZIP_sf"/>
</dbReference>
<reference evidence="3" key="1">
    <citation type="submission" date="2021-02" db="EMBL/GenBank/DDBJ databases">
        <authorList>
            <person name="Syme A R."/>
            <person name="Syme A R."/>
            <person name="Moolhuijzen P."/>
        </authorList>
    </citation>
    <scope>NUCLEOTIDE SEQUENCE</scope>
    <source>
        <strain evidence="3">W1-1</strain>
    </source>
</reference>
<gene>
    <name evidence="3" type="ORF">PTTW11_09561</name>
</gene>
<organism evidence="3 4">
    <name type="scientific">Pyrenophora teres f. teres</name>
    <dbReference type="NCBI Taxonomy" id="97479"/>
    <lineage>
        <taxon>Eukaryota</taxon>
        <taxon>Fungi</taxon>
        <taxon>Dikarya</taxon>
        <taxon>Ascomycota</taxon>
        <taxon>Pezizomycotina</taxon>
        <taxon>Dothideomycetes</taxon>
        <taxon>Pleosporomycetidae</taxon>
        <taxon>Pleosporales</taxon>
        <taxon>Pleosporineae</taxon>
        <taxon>Pleosporaceae</taxon>
        <taxon>Pyrenophora</taxon>
    </lineage>
</organism>
<feature type="compositionally biased region" description="Polar residues" evidence="2">
    <location>
        <begin position="153"/>
        <end position="162"/>
    </location>
</feature>
<evidence type="ECO:0000313" key="3">
    <source>
        <dbReference type="EMBL" id="CAE7206496.1"/>
    </source>
</evidence>
<feature type="compositionally biased region" description="Low complexity" evidence="2">
    <location>
        <begin position="10"/>
        <end position="20"/>
    </location>
</feature>
<sequence>MVDFRPSDAAPPLSSAAAPAAKRKRLASCLGEQERRDRKRAIDREAQRSLREKTKAHIADLERTIEILRQQDSNGATASLLSEIDQLRAENVRLKEIIDSVKTLVGGPSPVASRTTTSANASNGHGDSASSAANSITGQPSPRPSLPNHQRESSTCIVDQTTSAEPFTTPRCLDLDSMPVQAIMDTATVNDLNLDMDIHLELAAVNAEEDVEEMPRNTQLVVPFAPSMEELLGPDWRLPSPTMLYIGNPDMRLPASIKVCPTWKRCNEVFAKVLAYRQPPSLSNSSRLLTVTQTAQAAEAGLLFLGIKQGWDTVPVERFQKSPVISILRQMDGLLFEHLPKVERLAVAYKSYKLLKVGLLKFMHRIKWLMNQYYLHATKEELDKVPEWLKPSPSQASTTHPIALDFFAWPTLRTRLLANHASIFQSTALSRAYSRHLHFAWPFSFEDAFFQDARTGEYYPSPLFERYHGDLTFWGVKEGFYDTFPEMRSDIEGDKGRFGEGCEW</sequence>
<dbReference type="InterPro" id="IPR021833">
    <property type="entry name" value="DUF3425"/>
</dbReference>
<dbReference type="CDD" id="cd14688">
    <property type="entry name" value="bZIP_YAP"/>
    <property type="match status" value="1"/>
</dbReference>
<dbReference type="EMBL" id="HG992985">
    <property type="protein sequence ID" value="CAE7206496.1"/>
    <property type="molecule type" value="Genomic_DNA"/>
</dbReference>
<dbReference type="PANTHER" id="PTHR37012">
    <property type="entry name" value="B-ZIP TRANSCRIPTION FACTOR (EUROFUNG)-RELATED"/>
    <property type="match status" value="1"/>
</dbReference>
<keyword evidence="1" id="KW-0175">Coiled coil</keyword>